<gene>
    <name evidence="1" type="primary">rutC_3</name>
    <name evidence="1" type="ORF">PSAL_034790</name>
</gene>
<dbReference type="PANTHER" id="PTHR43857:SF1">
    <property type="entry name" value="YJGH FAMILY PROTEIN"/>
    <property type="match status" value="1"/>
</dbReference>
<dbReference type="GO" id="GO:0016491">
    <property type="term" value="F:oxidoreductase activity"/>
    <property type="evidence" value="ECO:0007669"/>
    <property type="project" value="UniProtKB-KW"/>
</dbReference>
<dbReference type="EC" id="1.-.-.-" evidence="1"/>
<proteinExistence type="predicted"/>
<dbReference type="Gene3D" id="3.30.1330.40">
    <property type="entry name" value="RutC-like"/>
    <property type="match status" value="1"/>
</dbReference>
<keyword evidence="2" id="KW-1185">Reference proteome</keyword>
<dbReference type="KEGG" id="palw:PSAL_034790"/>
<dbReference type="InterPro" id="IPR006175">
    <property type="entry name" value="YjgF/YER057c/UK114"/>
</dbReference>
<evidence type="ECO:0000313" key="1">
    <source>
        <dbReference type="EMBL" id="QPM92215.1"/>
    </source>
</evidence>
<name>A0A418SJY8_9RHOB</name>
<sequence length="128" mass="13203">MTGPRAITAPGVPDPVPGLFSNAVEMDGIVYISGMHAGGAGPVPDAMLDQAREALSRVVALAEAAGAGRDRITRITIYVTDMADRAAVAQARREVFTGPLPAATMVAVSGFIDPALKIEIDAVAHLPR</sequence>
<keyword evidence="1" id="KW-0560">Oxidoreductase</keyword>
<dbReference type="Pfam" id="PF01042">
    <property type="entry name" value="Ribonuc_L-PSP"/>
    <property type="match status" value="1"/>
</dbReference>
<evidence type="ECO:0000313" key="2">
    <source>
        <dbReference type="Proteomes" id="UP000283786"/>
    </source>
</evidence>
<dbReference type="RefSeq" id="WP_196941877.1">
    <property type="nucleotide sequence ID" value="NZ_CP060436.1"/>
</dbReference>
<dbReference type="SUPFAM" id="SSF55298">
    <property type="entry name" value="YjgF-like"/>
    <property type="match status" value="1"/>
</dbReference>
<dbReference type="AlphaFoldDB" id="A0A418SJY8"/>
<dbReference type="PANTHER" id="PTHR43857">
    <property type="entry name" value="BLR7761 PROTEIN"/>
    <property type="match status" value="1"/>
</dbReference>
<organism evidence="1 2">
    <name type="scientific">Pseudooceanicola algae</name>
    <dbReference type="NCBI Taxonomy" id="1537215"/>
    <lineage>
        <taxon>Bacteria</taxon>
        <taxon>Pseudomonadati</taxon>
        <taxon>Pseudomonadota</taxon>
        <taxon>Alphaproteobacteria</taxon>
        <taxon>Rhodobacterales</taxon>
        <taxon>Paracoccaceae</taxon>
        <taxon>Pseudooceanicola</taxon>
    </lineage>
</organism>
<dbReference type="Proteomes" id="UP000283786">
    <property type="component" value="Chromosome"/>
</dbReference>
<reference evidence="1 2" key="1">
    <citation type="submission" date="2020-08" db="EMBL/GenBank/DDBJ databases">
        <title>Genome sequence of Rhodobacteraceae bacterium Lw-13e.</title>
        <authorList>
            <person name="Poehlein A."/>
            <person name="Wolter L."/>
            <person name="Daniel R."/>
            <person name="Brinkhoff T."/>
        </authorList>
    </citation>
    <scope>NUCLEOTIDE SEQUENCE [LARGE SCALE GENOMIC DNA]</scope>
    <source>
        <strain evidence="1 2">Lw-13e</strain>
    </source>
</reference>
<dbReference type="CDD" id="cd00448">
    <property type="entry name" value="YjgF_YER057c_UK114_family"/>
    <property type="match status" value="1"/>
</dbReference>
<dbReference type="EMBL" id="CP060436">
    <property type="protein sequence ID" value="QPM92215.1"/>
    <property type="molecule type" value="Genomic_DNA"/>
</dbReference>
<accession>A0A418SJY8</accession>
<dbReference type="InterPro" id="IPR035959">
    <property type="entry name" value="RutC-like_sf"/>
</dbReference>
<protein>
    <submittedName>
        <fullName evidence="1">Aminoacrylate peracid reductase RutC</fullName>
        <ecNumber evidence="1">1.-.-.-</ecNumber>
    </submittedName>
</protein>